<evidence type="ECO:0000313" key="2">
    <source>
        <dbReference type="EMBL" id="EOY50569.1"/>
    </source>
</evidence>
<accession>A0A7U9DUW5</accession>
<reference evidence="3" key="1">
    <citation type="journal article" date="2013" name="Genome Biol. Evol.">
        <title>The genome sequence of Streptomyces lividans 66 reveals a novel tRNA-dependent peptide biosynthetic system within a metal-related genomic island.</title>
        <authorList>
            <person name="Cruz-Morales P."/>
            <person name="Vijgenboom E."/>
            <person name="Iruegas-Bocardo F."/>
            <person name="Girard G."/>
            <person name="Yanez-Guerra L.A."/>
            <person name="Ramos-Aboites H.E."/>
            <person name="Pernodet J.L."/>
            <person name="Anne J."/>
            <person name="van Wezel G.P."/>
            <person name="Barona-Gomez F."/>
        </authorList>
    </citation>
    <scope>NUCLEOTIDE SEQUENCE [LARGE SCALE GENOMIC DNA]</scope>
    <source>
        <strain evidence="3">1326</strain>
    </source>
</reference>
<organism evidence="2 3">
    <name type="scientific">Streptomyces lividans 1326</name>
    <dbReference type="NCBI Taxonomy" id="1200984"/>
    <lineage>
        <taxon>Bacteria</taxon>
        <taxon>Bacillati</taxon>
        <taxon>Actinomycetota</taxon>
        <taxon>Actinomycetes</taxon>
        <taxon>Kitasatosporales</taxon>
        <taxon>Streptomycetaceae</taxon>
        <taxon>Streptomyces</taxon>
    </lineage>
</organism>
<dbReference type="AlphaFoldDB" id="A0A7U9DUW5"/>
<sequence length="39" mass="4494">MTPGTAPRYRSLVVSTKGQRPLEGASRSKVRWRRPRQRA</sequence>
<evidence type="ECO:0000313" key="3">
    <source>
        <dbReference type="Proteomes" id="UP000014062"/>
    </source>
</evidence>
<name>A0A7U9DUW5_STRLI</name>
<dbReference type="EMBL" id="CM001889">
    <property type="protein sequence ID" value="EOY50569.1"/>
    <property type="molecule type" value="Genomic_DNA"/>
</dbReference>
<proteinExistence type="predicted"/>
<gene>
    <name evidence="2" type="ORF">SLI_5861</name>
</gene>
<feature type="compositionally biased region" description="Basic residues" evidence="1">
    <location>
        <begin position="28"/>
        <end position="39"/>
    </location>
</feature>
<evidence type="ECO:0000256" key="1">
    <source>
        <dbReference type="SAM" id="MobiDB-lite"/>
    </source>
</evidence>
<feature type="region of interest" description="Disordered" evidence="1">
    <location>
        <begin position="1"/>
        <end position="39"/>
    </location>
</feature>
<protein>
    <submittedName>
        <fullName evidence="2">Uncharacterized protein</fullName>
    </submittedName>
</protein>
<dbReference type="Proteomes" id="UP000014062">
    <property type="component" value="Chromosome"/>
</dbReference>